<dbReference type="EMBL" id="FTOM01000002">
    <property type="protein sequence ID" value="SIS67465.1"/>
    <property type="molecule type" value="Genomic_DNA"/>
</dbReference>
<dbReference type="AlphaFoldDB" id="A0A1N7L0U8"/>
<gene>
    <name evidence="2" type="ORF">SAMN05421795_102405</name>
</gene>
<feature type="coiled-coil region" evidence="1">
    <location>
        <begin position="332"/>
        <end position="380"/>
    </location>
</feature>
<dbReference type="OrthoDB" id="7338316at2"/>
<dbReference type="Proteomes" id="UP000186098">
    <property type="component" value="Unassembled WGS sequence"/>
</dbReference>
<name>A0A1N7L0U8_9RHOB</name>
<evidence type="ECO:0000313" key="2">
    <source>
        <dbReference type="EMBL" id="SIS67465.1"/>
    </source>
</evidence>
<dbReference type="RefSeq" id="WP_143524416.1">
    <property type="nucleotide sequence ID" value="NZ_FTOM01000002.1"/>
</dbReference>
<organism evidence="2 3">
    <name type="scientific">Phaeovulum vinaykumarii</name>
    <dbReference type="NCBI Taxonomy" id="407234"/>
    <lineage>
        <taxon>Bacteria</taxon>
        <taxon>Pseudomonadati</taxon>
        <taxon>Pseudomonadota</taxon>
        <taxon>Alphaproteobacteria</taxon>
        <taxon>Rhodobacterales</taxon>
        <taxon>Paracoccaceae</taxon>
        <taxon>Phaeovulum</taxon>
    </lineage>
</organism>
<keyword evidence="3" id="KW-1185">Reference proteome</keyword>
<proteinExistence type="predicted"/>
<sequence>MATIFADALSPSSKRLPRPARDIEILRVVANLAGDDFAMAAQAARQAALTWAAGRAGGRFPADAWKHFDFELLAGGRNSAAVRFVAGGVDLWALRAEDPDKTVPGRIWTTEIVIGGRGGDRPHMSLRLIVSTNERELDIEPHVPGILRQIAQNPGFLHGGRGLTDTPRPLRNENDAEDLCDHLEDPARRLPVIVVTLPADAEARPMIDDLIVARAVTGMARVIRVPAELTWVLTQRFGKLRSVFEGGVRLYLPGFSNADDAYRHRLFTAAALQDAAKAEACGSWLRRTVAGLSVSSSRLGKDVVEFAAVRTACRRLRKKSLAEQKAPDAALLPLAEEEIDALKAELENKDQEIDLYIAEIEQAEERATAAEQENRALIWKIRQMQDAQARSGSAQTCEPPLPQEWAEFLDWLDSTYPDRIVLTPQARRLVRAPVFEDVAQVARAIAWLATVQHERRLGGGGSTRDELIETGIYNAYCGGDAYKTLWQGRRYEVDQHVKNGGNLRDPRRCLRIYYFWAPEDQRTVIDHLPTHRPTSAT</sequence>
<protein>
    <submittedName>
        <fullName evidence="2">Uncharacterized protein</fullName>
    </submittedName>
</protein>
<accession>A0A1N7L0U8</accession>
<keyword evidence="1" id="KW-0175">Coiled coil</keyword>
<evidence type="ECO:0000256" key="1">
    <source>
        <dbReference type="SAM" id="Coils"/>
    </source>
</evidence>
<evidence type="ECO:0000313" key="3">
    <source>
        <dbReference type="Proteomes" id="UP000186098"/>
    </source>
</evidence>
<reference evidence="3" key="1">
    <citation type="submission" date="2017-01" db="EMBL/GenBank/DDBJ databases">
        <authorList>
            <person name="Varghese N."/>
            <person name="Submissions S."/>
        </authorList>
    </citation>
    <scope>NUCLEOTIDE SEQUENCE [LARGE SCALE GENOMIC DNA]</scope>
    <source>
        <strain evidence="3">DSM 18714</strain>
    </source>
</reference>